<reference evidence="3" key="1">
    <citation type="journal article" date="2023" name="Plant J.">
        <title>Genome sequences and population genomics provide insights into the demographic history, inbreeding, and mutation load of two 'living fossil' tree species of Dipteronia.</title>
        <authorList>
            <person name="Feng Y."/>
            <person name="Comes H.P."/>
            <person name="Chen J."/>
            <person name="Zhu S."/>
            <person name="Lu R."/>
            <person name="Zhang X."/>
            <person name="Li P."/>
            <person name="Qiu J."/>
            <person name="Olsen K.M."/>
            <person name="Qiu Y."/>
        </authorList>
    </citation>
    <scope>NUCLEOTIDE SEQUENCE</scope>
    <source>
        <strain evidence="3">KIB01</strain>
    </source>
</reference>
<evidence type="ECO:0000313" key="5">
    <source>
        <dbReference type="EMBL" id="KAK2654731.1"/>
    </source>
</evidence>
<dbReference type="InterPro" id="IPR038974">
    <property type="entry name" value="CIF1/2"/>
</dbReference>
<dbReference type="PANTHER" id="PTHR35290:SF2">
    <property type="entry name" value="PROTEIN CASPARIAN STRIP INTEGRITY FACTOR 1"/>
    <property type="match status" value="1"/>
</dbReference>
<feature type="signal peptide" evidence="2">
    <location>
        <begin position="1"/>
        <end position="27"/>
    </location>
</feature>
<dbReference type="PANTHER" id="PTHR35290">
    <property type="entry name" value="PROTEIN CASPARIAN STRIP INTEGRITY FACTOR 1-RELATED"/>
    <property type="match status" value="1"/>
</dbReference>
<proteinExistence type="predicted"/>
<comment type="caution">
    <text evidence="3">The sequence shown here is derived from an EMBL/GenBank/DDBJ whole genome shotgun (WGS) entry which is preliminary data.</text>
</comment>
<gene>
    <name evidence="3" type="ORF">Ddye_014579</name>
    <name evidence="4" type="ORF">Ddye_014582</name>
    <name evidence="5" type="ORF">Ddye_014587</name>
</gene>
<dbReference type="EMBL" id="JANJYI010000004">
    <property type="protein sequence ID" value="KAK2654731.1"/>
    <property type="molecule type" value="Genomic_DNA"/>
</dbReference>
<keyword evidence="6" id="KW-1185">Reference proteome</keyword>
<dbReference type="Proteomes" id="UP001280121">
    <property type="component" value="Unassembled WGS sequence"/>
</dbReference>
<protein>
    <submittedName>
        <fullName evidence="3">Uncharacterized protein</fullName>
    </submittedName>
</protein>
<keyword evidence="2" id="KW-0732">Signal</keyword>
<evidence type="ECO:0000313" key="4">
    <source>
        <dbReference type="EMBL" id="KAK2654726.1"/>
    </source>
</evidence>
<dbReference type="EMBL" id="JANJYI010000004">
    <property type="protein sequence ID" value="KAK2654726.1"/>
    <property type="molecule type" value="Genomic_DNA"/>
</dbReference>
<feature type="region of interest" description="Disordered" evidence="1">
    <location>
        <begin position="82"/>
        <end position="103"/>
    </location>
</feature>
<evidence type="ECO:0000256" key="2">
    <source>
        <dbReference type="SAM" id="SignalP"/>
    </source>
</evidence>
<feature type="chain" id="PRO_5042442612" evidence="2">
    <location>
        <begin position="28"/>
        <end position="103"/>
    </location>
</feature>
<dbReference type="EMBL" id="JANJYI010000004">
    <property type="protein sequence ID" value="KAK2654723.1"/>
    <property type="molecule type" value="Genomic_DNA"/>
</dbReference>
<accession>A0AAD9X8M6</accession>
<name>A0AAD9X8M6_9ROSI</name>
<sequence>MSLILILKKISLLFLLISVSLLSTSLAGRPSKSLANEVLMDATTTYKETSSKEALLQEEEEEMMSVVHERLLKTNTKDYGRYDPAPGLVRPPSKLIPNWSSID</sequence>
<evidence type="ECO:0000313" key="3">
    <source>
        <dbReference type="EMBL" id="KAK2654723.1"/>
    </source>
</evidence>
<dbReference type="AlphaFoldDB" id="A0AAD9X8M6"/>
<evidence type="ECO:0000313" key="6">
    <source>
        <dbReference type="Proteomes" id="UP001280121"/>
    </source>
</evidence>
<evidence type="ECO:0000256" key="1">
    <source>
        <dbReference type="SAM" id="MobiDB-lite"/>
    </source>
</evidence>
<organism evidence="3 6">
    <name type="scientific">Dipteronia dyeriana</name>
    <dbReference type="NCBI Taxonomy" id="168575"/>
    <lineage>
        <taxon>Eukaryota</taxon>
        <taxon>Viridiplantae</taxon>
        <taxon>Streptophyta</taxon>
        <taxon>Embryophyta</taxon>
        <taxon>Tracheophyta</taxon>
        <taxon>Spermatophyta</taxon>
        <taxon>Magnoliopsida</taxon>
        <taxon>eudicotyledons</taxon>
        <taxon>Gunneridae</taxon>
        <taxon>Pentapetalae</taxon>
        <taxon>rosids</taxon>
        <taxon>malvids</taxon>
        <taxon>Sapindales</taxon>
        <taxon>Sapindaceae</taxon>
        <taxon>Hippocastanoideae</taxon>
        <taxon>Acereae</taxon>
        <taxon>Dipteronia</taxon>
    </lineage>
</organism>